<gene>
    <name evidence="1" type="primary">MAS2_1</name>
    <name evidence="1" type="ORF">LPJ66_001433</name>
</gene>
<keyword evidence="1" id="KW-0378">Hydrolase</keyword>
<organism evidence="1 2">
    <name type="scientific">Kickxella alabastrina</name>
    <dbReference type="NCBI Taxonomy" id="61397"/>
    <lineage>
        <taxon>Eukaryota</taxon>
        <taxon>Fungi</taxon>
        <taxon>Fungi incertae sedis</taxon>
        <taxon>Zoopagomycota</taxon>
        <taxon>Kickxellomycotina</taxon>
        <taxon>Kickxellomycetes</taxon>
        <taxon>Kickxellales</taxon>
        <taxon>Kickxellaceae</taxon>
        <taxon>Kickxella</taxon>
    </lineage>
</organism>
<evidence type="ECO:0000313" key="1">
    <source>
        <dbReference type="EMBL" id="KAJ1900478.1"/>
    </source>
</evidence>
<dbReference type="EMBL" id="JANBPG010000078">
    <property type="protein sequence ID" value="KAJ1900478.1"/>
    <property type="molecule type" value="Genomic_DNA"/>
</dbReference>
<name>A0ACC1IT70_9FUNG</name>
<dbReference type="Proteomes" id="UP001150581">
    <property type="component" value="Unassembled WGS sequence"/>
</dbReference>
<dbReference type="EC" id="3.4.24.64" evidence="1"/>
<sequence>MTALLSRACRLTSGALRRRINTTRAKSTTATTTTAAATATSTAARAVPASIPLDAHTGGATVVSGDGATHVTTLGNGLRVVSERSPGHFAALGVYVDAGSRYEGAATAGFGHLLDRLAFRSSAR</sequence>
<reference evidence="1" key="1">
    <citation type="submission" date="2022-07" db="EMBL/GenBank/DDBJ databases">
        <title>Phylogenomic reconstructions and comparative analyses of Kickxellomycotina fungi.</title>
        <authorList>
            <person name="Reynolds N.K."/>
            <person name="Stajich J.E."/>
            <person name="Barry K."/>
            <person name="Grigoriev I.V."/>
            <person name="Crous P."/>
            <person name="Smith M.E."/>
        </authorList>
    </citation>
    <scope>NUCLEOTIDE SEQUENCE</scope>
    <source>
        <strain evidence="1">Benny 63K</strain>
    </source>
</reference>
<keyword evidence="2" id="KW-1185">Reference proteome</keyword>
<protein>
    <submittedName>
        <fullName evidence="1">Mitochondrial-processing peptidase subunit alpha</fullName>
        <ecNumber evidence="1">3.4.24.64</ecNumber>
    </submittedName>
</protein>
<proteinExistence type="predicted"/>
<comment type="caution">
    <text evidence="1">The sequence shown here is derived from an EMBL/GenBank/DDBJ whole genome shotgun (WGS) entry which is preliminary data.</text>
</comment>
<evidence type="ECO:0000313" key="2">
    <source>
        <dbReference type="Proteomes" id="UP001150581"/>
    </source>
</evidence>
<accession>A0ACC1IT70</accession>
<feature type="non-terminal residue" evidence="1">
    <location>
        <position position="124"/>
    </location>
</feature>